<dbReference type="RefSeq" id="XP_068360486.1">
    <property type="nucleotide sequence ID" value="XM_068503804.1"/>
</dbReference>
<dbReference type="InterPro" id="IPR023410">
    <property type="entry name" value="14-3-3_domain"/>
</dbReference>
<dbReference type="Gene3D" id="1.20.190.20">
    <property type="entry name" value="14-3-3 domain"/>
    <property type="match status" value="1"/>
</dbReference>
<comment type="similarity">
    <text evidence="1">Belongs to the 14-3-3 family.</text>
</comment>
<dbReference type="AlphaFoldDB" id="A0A1J4KCH5"/>
<sequence length="247" mass="29094">MSDERDLILYYLRIHFSNLHDFERIDEQQENIDMMKRVIELSPILSSDERNILNYTYKNAVTSRRNAISNLIQYKKEESNGARPERVAKLTQFIAQLLEELKNICEDLVSLVDRMLLPAANEPEQRVFYEKLKGDYYRYVCENRERSEIEPIIQQAAQCYEAGLEIARSELQPINPTLLGLVLNYSVFLYDIMDMKNEAIELSSKTFNDTVDLVDNMDEATYADTALILRYLMQNHTNWKKERDQVE</sequence>
<dbReference type="PRINTS" id="PR00305">
    <property type="entry name" value="1433ZETA"/>
</dbReference>
<dbReference type="SMART" id="SM00101">
    <property type="entry name" value="14_3_3"/>
    <property type="match status" value="1"/>
</dbReference>
<dbReference type="VEuPathDB" id="TrichDB:TRFO_24538"/>
<dbReference type="OrthoDB" id="10260625at2759"/>
<feature type="site" description="Interaction with phosphoserine on interacting protein" evidence="2">
    <location>
        <position position="138"/>
    </location>
</feature>
<feature type="domain" description="14-3-3" evidence="3">
    <location>
        <begin position="5"/>
        <end position="247"/>
    </location>
</feature>
<dbReference type="GeneID" id="94838508"/>
<evidence type="ECO:0000313" key="5">
    <source>
        <dbReference type="Proteomes" id="UP000179807"/>
    </source>
</evidence>
<evidence type="ECO:0000313" key="4">
    <source>
        <dbReference type="EMBL" id="OHT07350.1"/>
    </source>
</evidence>
<dbReference type="Proteomes" id="UP000179807">
    <property type="component" value="Unassembled WGS sequence"/>
</dbReference>
<name>A0A1J4KCH5_9EUKA</name>
<keyword evidence="5" id="KW-1185">Reference proteome</keyword>
<evidence type="ECO:0000256" key="1">
    <source>
        <dbReference type="ARBA" id="ARBA00006141"/>
    </source>
</evidence>
<reference evidence="4" key="1">
    <citation type="submission" date="2016-10" db="EMBL/GenBank/DDBJ databases">
        <authorList>
            <person name="Benchimol M."/>
            <person name="Almeida L.G."/>
            <person name="Vasconcelos A.T."/>
            <person name="Perreira-Neves A."/>
            <person name="Rosa I.A."/>
            <person name="Tasca T."/>
            <person name="Bogo M.R."/>
            <person name="de Souza W."/>
        </authorList>
    </citation>
    <scope>NUCLEOTIDE SEQUENCE [LARGE SCALE GENOMIC DNA]</scope>
    <source>
        <strain evidence="4">K</strain>
    </source>
</reference>
<evidence type="ECO:0000256" key="2">
    <source>
        <dbReference type="PIRSR" id="PIRSR000868-1"/>
    </source>
</evidence>
<protein>
    <submittedName>
        <fullName evidence="4">14-3-3-like protein 2</fullName>
    </submittedName>
</protein>
<dbReference type="PANTHER" id="PTHR18860">
    <property type="entry name" value="14-3-3 PROTEIN"/>
    <property type="match status" value="1"/>
</dbReference>
<dbReference type="CDD" id="cd08774">
    <property type="entry name" value="14-3-3"/>
    <property type="match status" value="1"/>
</dbReference>
<evidence type="ECO:0000259" key="3">
    <source>
        <dbReference type="SMART" id="SM00101"/>
    </source>
</evidence>
<organism evidence="4 5">
    <name type="scientific">Tritrichomonas foetus</name>
    <dbReference type="NCBI Taxonomy" id="1144522"/>
    <lineage>
        <taxon>Eukaryota</taxon>
        <taxon>Metamonada</taxon>
        <taxon>Parabasalia</taxon>
        <taxon>Tritrichomonadida</taxon>
        <taxon>Tritrichomonadidae</taxon>
        <taxon>Tritrichomonas</taxon>
    </lineage>
</organism>
<dbReference type="InterPro" id="IPR036815">
    <property type="entry name" value="14-3-3_dom_sf"/>
</dbReference>
<dbReference type="InterPro" id="IPR000308">
    <property type="entry name" value="14-3-3"/>
</dbReference>
<proteinExistence type="inferred from homology"/>
<accession>A0A1J4KCH5</accession>
<gene>
    <name evidence="4" type="ORF">TRFO_24538</name>
</gene>
<dbReference type="SUPFAM" id="SSF48445">
    <property type="entry name" value="14-3-3 protein"/>
    <property type="match status" value="1"/>
</dbReference>
<comment type="caution">
    <text evidence="4">The sequence shown here is derived from an EMBL/GenBank/DDBJ whole genome shotgun (WGS) entry which is preliminary data.</text>
</comment>
<dbReference type="Pfam" id="PF00244">
    <property type="entry name" value="14-3-3"/>
    <property type="match status" value="1"/>
</dbReference>
<feature type="site" description="Interaction with phosphoserine on interacting protein" evidence="2">
    <location>
        <position position="65"/>
    </location>
</feature>
<dbReference type="PIRSF" id="PIRSF000868">
    <property type="entry name" value="14-3-3"/>
    <property type="match status" value="1"/>
</dbReference>
<dbReference type="EMBL" id="MLAK01000700">
    <property type="protein sequence ID" value="OHT07350.1"/>
    <property type="molecule type" value="Genomic_DNA"/>
</dbReference>